<feature type="transmembrane region" description="Helical" evidence="1">
    <location>
        <begin position="176"/>
        <end position="201"/>
    </location>
</feature>
<protein>
    <recommendedName>
        <fullName evidence="4">ABC-2 family transporter protein</fullName>
    </recommendedName>
</protein>
<proteinExistence type="predicted"/>
<evidence type="ECO:0000313" key="3">
    <source>
        <dbReference type="Proteomes" id="UP000245412"/>
    </source>
</evidence>
<dbReference type="RefSeq" id="WP_109625081.1">
    <property type="nucleotide sequence ID" value="NZ_JANKBI010000005.1"/>
</dbReference>
<comment type="caution">
    <text evidence="2">The sequence shown here is derived from an EMBL/GenBank/DDBJ whole genome shotgun (WGS) entry which is preliminary data.</text>
</comment>
<dbReference type="EMBL" id="QGGY01000002">
    <property type="protein sequence ID" value="PWJ78148.1"/>
    <property type="molecule type" value="Genomic_DNA"/>
</dbReference>
<accession>A0AB73T8B2</accession>
<feature type="transmembrane region" description="Helical" evidence="1">
    <location>
        <begin position="78"/>
        <end position="97"/>
    </location>
</feature>
<keyword evidence="1" id="KW-1133">Transmembrane helix</keyword>
<feature type="transmembrane region" description="Helical" evidence="1">
    <location>
        <begin position="208"/>
        <end position="228"/>
    </location>
</feature>
<dbReference type="Proteomes" id="UP000245412">
    <property type="component" value="Unassembled WGS sequence"/>
</dbReference>
<evidence type="ECO:0008006" key="4">
    <source>
        <dbReference type="Google" id="ProtNLM"/>
    </source>
</evidence>
<gene>
    <name evidence="2" type="ORF">C7383_102284</name>
</gene>
<reference evidence="2 3" key="1">
    <citation type="submission" date="2018-05" db="EMBL/GenBank/DDBJ databases">
        <authorList>
            <person name="Goeker M."/>
            <person name="Huntemann M."/>
            <person name="Clum A."/>
            <person name="Pillay M."/>
            <person name="Palaniappan K."/>
            <person name="Varghese N."/>
            <person name="Mikhailova N."/>
            <person name="Stamatis D."/>
            <person name="Reddy T."/>
            <person name="Daum C."/>
            <person name="Shapiro N."/>
            <person name="Ivanova N."/>
            <person name="Kyrpides N."/>
            <person name="Woyke T."/>
        </authorList>
    </citation>
    <scope>NUCLEOTIDE SEQUENCE [LARGE SCALE GENOMIC DNA]</scope>
    <source>
        <strain evidence="2 3">DSM 26524</strain>
    </source>
</reference>
<keyword evidence="3" id="KW-1185">Reference proteome</keyword>
<feature type="transmembrane region" description="Helical" evidence="1">
    <location>
        <begin position="20"/>
        <end position="38"/>
    </location>
</feature>
<evidence type="ECO:0000313" key="2">
    <source>
        <dbReference type="EMBL" id="PWJ78148.1"/>
    </source>
</evidence>
<dbReference type="AlphaFoldDB" id="A0AB73T8B2"/>
<sequence length="275" mass="30657">MKILLHIEIQRAFKNKGTAIALGTGILIALAHLIHNMPPALEATKTMMNYFNSDKGLLYPRNVFTSWIGGEGYSVESFLFYLALPLIAAIPYSGSLLEDLSSGFAKNICIRVRKQDYLTAKYIAVFIVSGTVAVIPLFLNLLLSAMILPSILPQVADGTFITASKVLYHLYGTHPYLYIAIYLIIDFIAAGFLGTVGLVMSFYTSNKFIAVSVPFIGCLFLYSVSNLYGLGGYSLTYCLQPSYGMDNWIISMIYLFIFLLFGFLYIRRGRKLEVF</sequence>
<evidence type="ECO:0000256" key="1">
    <source>
        <dbReference type="SAM" id="Phobius"/>
    </source>
</evidence>
<feature type="transmembrane region" description="Helical" evidence="1">
    <location>
        <begin position="118"/>
        <end position="139"/>
    </location>
</feature>
<keyword evidence="1" id="KW-0472">Membrane</keyword>
<organism evidence="2 3">
    <name type="scientific">Murimonas intestini</name>
    <dbReference type="NCBI Taxonomy" id="1337051"/>
    <lineage>
        <taxon>Bacteria</taxon>
        <taxon>Bacillati</taxon>
        <taxon>Bacillota</taxon>
        <taxon>Clostridia</taxon>
        <taxon>Lachnospirales</taxon>
        <taxon>Lachnospiraceae</taxon>
        <taxon>Murimonas</taxon>
    </lineage>
</organism>
<name>A0AB73T8B2_9FIRM</name>
<keyword evidence="1" id="KW-0812">Transmembrane</keyword>
<feature type="transmembrane region" description="Helical" evidence="1">
    <location>
        <begin position="248"/>
        <end position="266"/>
    </location>
</feature>